<protein>
    <submittedName>
        <fullName evidence="9">Membrane-spanning 4-domains subfamily A member 4A-like</fullName>
    </submittedName>
</protein>
<comment type="subcellular location">
    <subcellularLocation>
        <location evidence="1">Membrane</location>
        <topology evidence="1">Multi-pass membrane protein</topology>
    </subcellularLocation>
</comment>
<evidence type="ECO:0000256" key="7">
    <source>
        <dbReference type="SAM" id="Phobius"/>
    </source>
</evidence>
<feature type="transmembrane region" description="Helical" evidence="7">
    <location>
        <begin position="84"/>
        <end position="104"/>
    </location>
</feature>
<keyword evidence="8" id="KW-1185">Reference proteome</keyword>
<keyword evidence="5 7" id="KW-0472">Membrane</keyword>
<evidence type="ECO:0000313" key="8">
    <source>
        <dbReference type="Proteomes" id="UP000515156"/>
    </source>
</evidence>
<dbReference type="FunCoup" id="A0A6P7X6B6">
    <property type="interactions" value="79"/>
</dbReference>
<evidence type="ECO:0000313" key="9">
    <source>
        <dbReference type="RefSeq" id="XP_030046125.1"/>
    </source>
</evidence>
<dbReference type="Proteomes" id="UP000515156">
    <property type="component" value="Chromosome 1"/>
</dbReference>
<dbReference type="OrthoDB" id="10071849at2759"/>
<feature type="transmembrane region" description="Helical" evidence="7">
    <location>
        <begin position="171"/>
        <end position="200"/>
    </location>
</feature>
<reference evidence="9" key="1">
    <citation type="submission" date="2025-08" db="UniProtKB">
        <authorList>
            <consortium name="RefSeq"/>
        </authorList>
    </citation>
    <scope>IDENTIFICATION</scope>
</reference>
<keyword evidence="4 7" id="KW-1133">Transmembrane helix</keyword>
<dbReference type="KEGG" id="muo:115460501"/>
<evidence type="ECO:0000256" key="3">
    <source>
        <dbReference type="ARBA" id="ARBA00022692"/>
    </source>
</evidence>
<name>A0A6P7X6B6_9AMPH</name>
<dbReference type="AlphaFoldDB" id="A0A6P7X6B6"/>
<dbReference type="PANTHER" id="PTHR23320:SF128">
    <property type="entry name" value="MEMBRANE-SPANNING 4-DOMAINS SUBFAMILY A MEMBER 4A"/>
    <property type="match status" value="1"/>
</dbReference>
<comment type="similarity">
    <text evidence="2">Belongs to the MS4A family.</text>
</comment>
<dbReference type="PANTHER" id="PTHR23320">
    <property type="entry name" value="MEMBRANE-SPANNING 4-DOMAINS SUBFAMILY A MS4A -RELATED"/>
    <property type="match status" value="1"/>
</dbReference>
<evidence type="ECO:0000256" key="1">
    <source>
        <dbReference type="ARBA" id="ARBA00004141"/>
    </source>
</evidence>
<gene>
    <name evidence="9" type="primary">LOC115460501</name>
</gene>
<feature type="region of interest" description="Disordered" evidence="6">
    <location>
        <begin position="242"/>
        <end position="304"/>
    </location>
</feature>
<proteinExistence type="inferred from homology"/>
<keyword evidence="3 7" id="KW-0812">Transmembrane</keyword>
<dbReference type="Pfam" id="PF04103">
    <property type="entry name" value="CD20"/>
    <property type="match status" value="1"/>
</dbReference>
<dbReference type="InParanoid" id="A0A6P7X6B6"/>
<evidence type="ECO:0000256" key="2">
    <source>
        <dbReference type="ARBA" id="ARBA00009565"/>
    </source>
</evidence>
<dbReference type="GeneID" id="115460501"/>
<evidence type="ECO:0000256" key="6">
    <source>
        <dbReference type="SAM" id="MobiDB-lite"/>
    </source>
</evidence>
<evidence type="ECO:0000256" key="5">
    <source>
        <dbReference type="ARBA" id="ARBA00023136"/>
    </source>
</evidence>
<dbReference type="InterPro" id="IPR007237">
    <property type="entry name" value="CD20-like"/>
</dbReference>
<accession>A0A6P7X6B6</accession>
<dbReference type="InterPro" id="IPR030417">
    <property type="entry name" value="MS4A"/>
</dbReference>
<dbReference type="RefSeq" id="XP_030046125.1">
    <property type="nucleotide sequence ID" value="XM_030190265.1"/>
</dbReference>
<feature type="transmembrane region" description="Helical" evidence="7">
    <location>
        <begin position="51"/>
        <end position="72"/>
    </location>
</feature>
<feature type="transmembrane region" description="Helical" evidence="7">
    <location>
        <begin position="116"/>
        <end position="136"/>
    </location>
</feature>
<sequence>MNPVAAGANGAVVITQVIPSNIIQVGPSVPQNTLCQVPKALQKFFLGEPKALGVAQILIGFMQIILAIVLVSDVPTRFSISLEVGVPFWGGVCSIISGSLSVAAKNKAKMCLVKGSMGMNIISSIAAVVGIVLLCIDLRVNNNYYYYCSYYSYNGPYYNSSYESCKMFRNALMIITIGIESVLLLLLALELCISISTFAFGCKAVCCKSKSSKSIAILQNEFTPEMNFNLAALPMHNVANQYRPEANSPSEPAETYEEIDQKRPEVNQSAKEVPVYIDTEPCRPQVTPYSLALPTTDNNTKQDP</sequence>
<dbReference type="GO" id="GO:0016020">
    <property type="term" value="C:membrane"/>
    <property type="evidence" value="ECO:0007669"/>
    <property type="project" value="UniProtKB-SubCell"/>
</dbReference>
<feature type="compositionally biased region" description="Polar residues" evidence="6">
    <location>
        <begin position="293"/>
        <end position="304"/>
    </location>
</feature>
<organism evidence="8 9">
    <name type="scientific">Microcaecilia unicolor</name>
    <dbReference type="NCBI Taxonomy" id="1415580"/>
    <lineage>
        <taxon>Eukaryota</taxon>
        <taxon>Metazoa</taxon>
        <taxon>Chordata</taxon>
        <taxon>Craniata</taxon>
        <taxon>Vertebrata</taxon>
        <taxon>Euteleostomi</taxon>
        <taxon>Amphibia</taxon>
        <taxon>Gymnophiona</taxon>
        <taxon>Siphonopidae</taxon>
        <taxon>Microcaecilia</taxon>
    </lineage>
</organism>
<evidence type="ECO:0000256" key="4">
    <source>
        <dbReference type="ARBA" id="ARBA00022989"/>
    </source>
</evidence>